<keyword evidence="7" id="KW-1185">Reference proteome</keyword>
<feature type="compositionally biased region" description="Basic and acidic residues" evidence="4">
    <location>
        <begin position="911"/>
        <end position="922"/>
    </location>
</feature>
<dbReference type="Gene3D" id="3.30.920.20">
    <property type="entry name" value="Gas2-like domain"/>
    <property type="match status" value="1"/>
</dbReference>
<feature type="compositionally biased region" description="Polar residues" evidence="4">
    <location>
        <begin position="1532"/>
        <end position="1567"/>
    </location>
</feature>
<feature type="region of interest" description="Disordered" evidence="4">
    <location>
        <begin position="1012"/>
        <end position="1086"/>
    </location>
</feature>
<feature type="compositionally biased region" description="Polar residues" evidence="4">
    <location>
        <begin position="1644"/>
        <end position="1689"/>
    </location>
</feature>
<evidence type="ECO:0000256" key="1">
    <source>
        <dbReference type="ARBA" id="ARBA00004245"/>
    </source>
</evidence>
<evidence type="ECO:0000313" key="6">
    <source>
        <dbReference type="EMBL" id="KAF9534910.1"/>
    </source>
</evidence>
<evidence type="ECO:0000313" key="7">
    <source>
        <dbReference type="Proteomes" id="UP000807306"/>
    </source>
</evidence>
<feature type="compositionally biased region" description="Low complexity" evidence="4">
    <location>
        <begin position="1504"/>
        <end position="1518"/>
    </location>
</feature>
<dbReference type="PROSITE" id="PS51460">
    <property type="entry name" value="GAR"/>
    <property type="match status" value="1"/>
</dbReference>
<evidence type="ECO:0000259" key="5">
    <source>
        <dbReference type="PROSITE" id="PS51460"/>
    </source>
</evidence>
<dbReference type="InterPro" id="IPR003108">
    <property type="entry name" value="GAR_dom"/>
</dbReference>
<evidence type="ECO:0000256" key="2">
    <source>
        <dbReference type="ARBA" id="ARBA00022490"/>
    </source>
</evidence>
<dbReference type="SMART" id="SM00243">
    <property type="entry name" value="GAS2"/>
    <property type="match status" value="1"/>
</dbReference>
<feature type="compositionally biased region" description="Low complexity" evidence="4">
    <location>
        <begin position="1568"/>
        <end position="1582"/>
    </location>
</feature>
<proteinExistence type="predicted"/>
<dbReference type="EMBL" id="MU157825">
    <property type="protein sequence ID" value="KAF9534910.1"/>
    <property type="molecule type" value="Genomic_DNA"/>
</dbReference>
<dbReference type="OrthoDB" id="10017054at2759"/>
<dbReference type="Proteomes" id="UP000807306">
    <property type="component" value="Unassembled WGS sequence"/>
</dbReference>
<dbReference type="SUPFAM" id="SSF143575">
    <property type="entry name" value="GAS2 domain-like"/>
    <property type="match status" value="1"/>
</dbReference>
<keyword evidence="3" id="KW-0206">Cytoskeleton</keyword>
<dbReference type="InterPro" id="IPR036534">
    <property type="entry name" value="GAR_dom_sf"/>
</dbReference>
<comment type="caution">
    <text evidence="6">The sequence shown here is derived from an EMBL/GenBank/DDBJ whole genome shotgun (WGS) entry which is preliminary data.</text>
</comment>
<feature type="compositionally biased region" description="Pro residues" evidence="4">
    <location>
        <begin position="1819"/>
        <end position="1830"/>
    </location>
</feature>
<name>A0A9P6EU05_9AGAR</name>
<feature type="region of interest" description="Disordered" evidence="4">
    <location>
        <begin position="603"/>
        <end position="628"/>
    </location>
</feature>
<accession>A0A9P6EU05</accession>
<gene>
    <name evidence="6" type="ORF">CPB83DRAFT_843135</name>
</gene>
<comment type="subcellular location">
    <subcellularLocation>
        <location evidence="1">Cytoplasm</location>
        <location evidence="1">Cytoskeleton</location>
    </subcellularLocation>
</comment>
<dbReference type="GO" id="GO:0008017">
    <property type="term" value="F:microtubule binding"/>
    <property type="evidence" value="ECO:0007669"/>
    <property type="project" value="InterPro"/>
</dbReference>
<dbReference type="PANTHER" id="PTHR46563:SF4">
    <property type="entry name" value="ASPARTYL_ASPARAGINYL BETA-HYDROXYLASE ISOFORM X1"/>
    <property type="match status" value="1"/>
</dbReference>
<feature type="compositionally biased region" description="Basic and acidic residues" evidence="4">
    <location>
        <begin position="1144"/>
        <end position="1176"/>
    </location>
</feature>
<feature type="region of interest" description="Disordered" evidence="4">
    <location>
        <begin position="898"/>
        <end position="929"/>
    </location>
</feature>
<feature type="region of interest" description="Disordered" evidence="4">
    <location>
        <begin position="1492"/>
        <end position="1704"/>
    </location>
</feature>
<organism evidence="6 7">
    <name type="scientific">Crepidotus variabilis</name>
    <dbReference type="NCBI Taxonomy" id="179855"/>
    <lineage>
        <taxon>Eukaryota</taxon>
        <taxon>Fungi</taxon>
        <taxon>Dikarya</taxon>
        <taxon>Basidiomycota</taxon>
        <taxon>Agaricomycotina</taxon>
        <taxon>Agaricomycetes</taxon>
        <taxon>Agaricomycetidae</taxon>
        <taxon>Agaricales</taxon>
        <taxon>Agaricineae</taxon>
        <taxon>Crepidotaceae</taxon>
        <taxon>Crepidotus</taxon>
    </lineage>
</organism>
<protein>
    <recommendedName>
        <fullName evidence="5">GAR domain-containing protein</fullName>
    </recommendedName>
</protein>
<evidence type="ECO:0000256" key="4">
    <source>
        <dbReference type="SAM" id="MobiDB-lite"/>
    </source>
</evidence>
<evidence type="ECO:0000256" key="3">
    <source>
        <dbReference type="ARBA" id="ARBA00023212"/>
    </source>
</evidence>
<feature type="compositionally biased region" description="Polar residues" evidence="4">
    <location>
        <begin position="1"/>
        <end position="10"/>
    </location>
</feature>
<dbReference type="GO" id="GO:0005856">
    <property type="term" value="C:cytoskeleton"/>
    <property type="evidence" value="ECO:0007669"/>
    <property type="project" value="UniProtKB-SubCell"/>
</dbReference>
<feature type="compositionally biased region" description="Polar residues" evidence="4">
    <location>
        <begin position="19"/>
        <end position="34"/>
    </location>
</feature>
<dbReference type="Pfam" id="PF02187">
    <property type="entry name" value="GAS2"/>
    <property type="match status" value="1"/>
</dbReference>
<feature type="compositionally biased region" description="Polar residues" evidence="4">
    <location>
        <begin position="1593"/>
        <end position="1619"/>
    </location>
</feature>
<feature type="region of interest" description="Disordered" evidence="4">
    <location>
        <begin position="1"/>
        <end position="43"/>
    </location>
</feature>
<feature type="domain" description="GAR" evidence="5">
    <location>
        <begin position="1706"/>
        <end position="1784"/>
    </location>
</feature>
<feature type="region of interest" description="Disordered" evidence="4">
    <location>
        <begin position="1106"/>
        <end position="1126"/>
    </location>
</feature>
<sequence>MVLTQQNASTEADKAVAKPQTTTGLPVKSLSSQKDATETGDEQALESHEVIELQTFSERKAWIETKIKFLESLPPIDVFAGLEHVQASAEDVPGLPTRAELQAMVAEHDTIDKETEIFDKGELKKLRQLTKAATQRNLSPEDTDIIELTLTTIYELDKLLHLLRDRSDTLEMMNMRLTWEESRQAGWKERRQIIEDLHGFAVNRARWSPAIYELSTQSDESPAHTLTRRGSIVSQASVVSTDSAVNSPAYSRTARFKLAEILSRDAAQFSARVTSLKHGKVPAAGKALDKMIDHSRKPVPDDLLDEQDRLEEKCINGMENIGKFTMGLVMQWRKADEIYVETMKDHAAASNLFEEIETAKMYHPTARQSTSFMSRIDTILKRLAVRGDPASPVSLFPRPDHPLFPDQKAANDSLVKKLSQDISSANQLAKKIDASAKEYRTRYEAVKRVETLQQSIEDISTTLSSINAKYRKGVPAGDGDGSPPDLTSDNALEAMSYNVFLALLPALLEETERAVEASGKFLQSAPLILSGIDLPGIDREFKDNAAAAVRGVSALRDEVISSKDSISQRVARLRESRRISSNIDAKLAALKLTRTEMARAMEQHRWRQESGGPSAPLTPESPTTELHQHESIPINFDAHLVNLKSTIQPEIVEPLDKLSSTLEPQLEASLQQRFLILQSSLDSTYQMLRLLCAIEEQKIAMNSIRDTFHSLSIRIEDAKLQTSRLINDVLQSTSSNSTPLSSTTELKELGSIQTEVTVFIDGLSNRVPFIARHVKSNRRASFKSPLSPSFDEQDGLPDFWSDVPFDFAAVDAAVRADSNSYAMRINGSLEGLLQAKTHLDLAKLAREVDHTLLSTAKESESLSHELAAHRASFSNISPQTSETLPKLLELLGHLEQTKKRRPTVSRSLSPVRERLRQMDELSRPLSPSIRDNLFQSRSSACDDAQLRLTSWDDQAQSLKSEISVAVEKEQQFMDEVKAAEERKLRAEEERAAAEETERLRLEKEHQQELERQRLLAEKRAEEEKQEQERRRLAAEQADKERVMQEAAELERLRREEEERQAEVQRARAEAERLAKEEEERARNEKERAAMLEKLRLAEEQLEEERKLHAENERLSKSQAERQRMEMAQLEKRQVEILSMSQKRAQRDQMEREQERAEKEKEIRDVSERAEKRAQELEEKAARELAAREARDLAEKERMEQERERLELERLERERLEKERLEREHLERARIDRERLEREIIERERLEREKLEQKEKTRLQNEELEKKERERIARAQKKTKLQKELESDDVFGVQRTPSGSQLPLSQDMVELQSQIARLRKRLKSICINEALRPSKSSTDLPTQETFYRMSKEFRTVVEAFQKLPSTLDDPRVALELASFRSEIEQTESMLPDLQKLVEMQKAVELCDASLSDLLEHIDSYPAPPLGVLSSSHTSNPRAPPEEQLSARLAFTRHNIQAMGLLLKAVANDVRAISEHERVQQTWNELNEMAVDRIVGKRSRPGSAISGTSSGREEGSSSSSQRPTHKSRKKDSYANLSVSSLKGATRPTTLAPPSQSNPRRVLSGSNDTPNRSNSRISSTSSSNRAVSGPLRSSLHESTYASRQRTGSLTGATPPGSSTPRRTSLAPPIRLRTDSEKRRGVSPAPSELSTNSVLSQSQSYNRTRTPSRTSNASTWSRAPRNSLSSIMQRNVTPQKKQSQPPPRKKYIADPKSKLDVAVGDVLNKLPVGINVEGITESWRDQSGKYWIGNDDPKLCFCRILRSQTVMVRVGGGWAELSKFIKDHFADSFRIMPESPPRQGTQEGKWISSSTLLEGRDDDTTPPAAPRTPEPTLPYVPTFSLLTPSGQSPRSLKSSPSAQGSPLTPLQFMRRADPELSTHLRPSTPSKTPVPGRSKMPVSPGGPVWRP</sequence>
<feature type="compositionally biased region" description="Polar residues" evidence="4">
    <location>
        <begin position="1836"/>
        <end position="1860"/>
    </location>
</feature>
<feature type="region of interest" description="Disordered" evidence="4">
    <location>
        <begin position="1139"/>
        <end position="1176"/>
    </location>
</feature>
<keyword evidence="2" id="KW-0963">Cytoplasm</keyword>
<dbReference type="PANTHER" id="PTHR46563">
    <property type="entry name" value="RING-TYPE DOMAIN-CONTAINING PROTEIN"/>
    <property type="match status" value="1"/>
</dbReference>
<reference evidence="6" key="1">
    <citation type="submission" date="2020-11" db="EMBL/GenBank/DDBJ databases">
        <authorList>
            <consortium name="DOE Joint Genome Institute"/>
            <person name="Ahrendt S."/>
            <person name="Riley R."/>
            <person name="Andreopoulos W."/>
            <person name="Labutti K."/>
            <person name="Pangilinan J."/>
            <person name="Ruiz-Duenas F.J."/>
            <person name="Barrasa J.M."/>
            <person name="Sanchez-Garcia M."/>
            <person name="Camarero S."/>
            <person name="Miyauchi S."/>
            <person name="Serrano A."/>
            <person name="Linde D."/>
            <person name="Babiker R."/>
            <person name="Drula E."/>
            <person name="Ayuso-Fernandez I."/>
            <person name="Pacheco R."/>
            <person name="Padilla G."/>
            <person name="Ferreira P."/>
            <person name="Barriuso J."/>
            <person name="Kellner H."/>
            <person name="Castanera R."/>
            <person name="Alfaro M."/>
            <person name="Ramirez L."/>
            <person name="Pisabarro A.G."/>
            <person name="Kuo A."/>
            <person name="Tritt A."/>
            <person name="Lipzen A."/>
            <person name="He G."/>
            <person name="Yan M."/>
            <person name="Ng V."/>
            <person name="Cullen D."/>
            <person name="Martin F."/>
            <person name="Rosso M.-N."/>
            <person name="Henrissat B."/>
            <person name="Hibbett D."/>
            <person name="Martinez A.T."/>
            <person name="Grigoriev I.V."/>
        </authorList>
    </citation>
    <scope>NUCLEOTIDE SEQUENCE</scope>
    <source>
        <strain evidence="6">CBS 506.95</strain>
    </source>
</reference>
<feature type="region of interest" description="Disordered" evidence="4">
    <location>
        <begin position="1808"/>
        <end position="1903"/>
    </location>
</feature>